<dbReference type="GO" id="GO:0004497">
    <property type="term" value="F:monooxygenase activity"/>
    <property type="evidence" value="ECO:0007669"/>
    <property type="project" value="UniProtKB-KW"/>
</dbReference>
<dbReference type="OrthoDB" id="9782160at2"/>
<dbReference type="PANTHER" id="PTHR13789">
    <property type="entry name" value="MONOOXYGENASE"/>
    <property type="match status" value="1"/>
</dbReference>
<feature type="region of interest" description="Disordered" evidence="3">
    <location>
        <begin position="342"/>
        <end position="366"/>
    </location>
</feature>
<protein>
    <submittedName>
        <fullName evidence="5">Monooxygenase</fullName>
    </submittedName>
</protein>
<dbReference type="InterPro" id="IPR050493">
    <property type="entry name" value="FAD-dep_Monooxygenase_BioMet"/>
</dbReference>
<dbReference type="Gene3D" id="3.50.50.60">
    <property type="entry name" value="FAD/NAD(P)-binding domain"/>
    <property type="match status" value="1"/>
</dbReference>
<keyword evidence="2 5" id="KW-0503">Monooxygenase</keyword>
<dbReference type="AlphaFoldDB" id="A0A3N6RFE9"/>
<dbReference type="SUPFAM" id="SSF51905">
    <property type="entry name" value="FAD/NAD(P)-binding domain"/>
    <property type="match status" value="1"/>
</dbReference>
<evidence type="ECO:0000313" key="5">
    <source>
        <dbReference type="EMBL" id="RQH27799.1"/>
    </source>
</evidence>
<feature type="domain" description="FAD-binding" evidence="4">
    <location>
        <begin position="282"/>
        <end position="342"/>
    </location>
</feature>
<reference evidence="5 6" key="1">
    <citation type="journal article" date="2018" name="ACS Chem. Biol.">
        <title>Ketoreductase domain dysfunction expands chemodiversity: malyngamide biosynthesis in the cyanobacterium Okeania hirsuta.</title>
        <authorList>
            <person name="Moss N.A."/>
            <person name="Leao T."/>
            <person name="Rankin M."/>
            <person name="McCullough T.M."/>
            <person name="Qu P."/>
            <person name="Korobeynikov A."/>
            <person name="Smith J.L."/>
            <person name="Gerwick L."/>
            <person name="Gerwick W.H."/>
        </authorList>
    </citation>
    <scope>NUCLEOTIDE SEQUENCE [LARGE SCALE GENOMIC DNA]</scope>
    <source>
        <strain evidence="5 6">PAB10Feb10-1</strain>
    </source>
</reference>
<keyword evidence="1" id="KW-0560">Oxidoreductase</keyword>
<dbReference type="RefSeq" id="WP_124155442.1">
    <property type="nucleotide sequence ID" value="NZ_CAWOLW010000144.1"/>
</dbReference>
<name>A0A3N6RFE9_9CYAN</name>
<dbReference type="Proteomes" id="UP000269154">
    <property type="component" value="Unassembled WGS sequence"/>
</dbReference>
<gene>
    <name evidence="5" type="ORF">D5R40_26475</name>
</gene>
<evidence type="ECO:0000256" key="1">
    <source>
        <dbReference type="ARBA" id="ARBA00023002"/>
    </source>
</evidence>
<comment type="caution">
    <text evidence="5">The sequence shown here is derived from an EMBL/GenBank/DDBJ whole genome shotgun (WGS) entry which is preliminary data.</text>
</comment>
<evidence type="ECO:0000256" key="2">
    <source>
        <dbReference type="ARBA" id="ARBA00023033"/>
    </source>
</evidence>
<evidence type="ECO:0000256" key="3">
    <source>
        <dbReference type="SAM" id="MobiDB-lite"/>
    </source>
</evidence>
<feature type="domain" description="FAD-binding" evidence="4">
    <location>
        <begin position="6"/>
        <end position="166"/>
    </location>
</feature>
<evidence type="ECO:0000259" key="4">
    <source>
        <dbReference type="Pfam" id="PF01494"/>
    </source>
</evidence>
<dbReference type="PANTHER" id="PTHR13789:SF309">
    <property type="entry name" value="PUTATIVE (AFU_ORTHOLOGUE AFUA_6G14510)-RELATED"/>
    <property type="match status" value="1"/>
</dbReference>
<dbReference type="GO" id="GO:0071949">
    <property type="term" value="F:FAD binding"/>
    <property type="evidence" value="ECO:0007669"/>
    <property type="project" value="InterPro"/>
</dbReference>
<proteinExistence type="predicted"/>
<dbReference type="PRINTS" id="PR00420">
    <property type="entry name" value="RNGMNOXGNASE"/>
</dbReference>
<accession>A0A3N6RFE9</accession>
<organism evidence="5 6">
    <name type="scientific">Okeania hirsuta</name>
    <dbReference type="NCBI Taxonomy" id="1458930"/>
    <lineage>
        <taxon>Bacteria</taxon>
        <taxon>Bacillati</taxon>
        <taxon>Cyanobacteriota</taxon>
        <taxon>Cyanophyceae</taxon>
        <taxon>Oscillatoriophycideae</taxon>
        <taxon>Oscillatoriales</taxon>
        <taxon>Microcoleaceae</taxon>
        <taxon>Okeania</taxon>
    </lineage>
</organism>
<dbReference type="Pfam" id="PF01494">
    <property type="entry name" value="FAD_binding_3"/>
    <property type="match status" value="2"/>
</dbReference>
<dbReference type="InterPro" id="IPR036188">
    <property type="entry name" value="FAD/NAD-bd_sf"/>
</dbReference>
<dbReference type="EMBL" id="RCBY01000228">
    <property type="protein sequence ID" value="RQH27799.1"/>
    <property type="molecule type" value="Genomic_DNA"/>
</dbReference>
<keyword evidence="6" id="KW-1185">Reference proteome</keyword>
<sequence>MLTQNTRIGIVGAGTTGTYLTYLLAKKGYQVDLFEKYPAPRTDGCGILLISPGMQAINQGNPELCYQLIEKGVPAKTFEFRNLKDEVVKQEQVEYEEKEIPGILIHRKAILESILAYLPEYCQHCNACFSHLEQTEDKVIAYFEDGSHWEGDLLIGCDGIYSKLRNFVVPDVKLCYLGNIIWRGIVKEDEFCQDGRFLLYVRSSGIYASFFDIGHGYTHWGFFLEKDQEESECNLPRPHNIGIPDQELAKVPETGRKIIESTPNDQIVCNFSYDIDPIPQLYHGNVLLIGDAAHAKSPSRGRGMTSGFEDALALSRYLEEGETINEALAKFQAERLPIVHEYQRTSREISPKTERKSREKNASKSG</sequence>
<dbReference type="InterPro" id="IPR002938">
    <property type="entry name" value="FAD-bd"/>
</dbReference>
<evidence type="ECO:0000313" key="6">
    <source>
        <dbReference type="Proteomes" id="UP000269154"/>
    </source>
</evidence>